<sequence>MTEGTEVYAEPYEEDPAWDGTVEAVPADEESEASASGKRGRRALTLPAAAARYERARHALARLDALDVDAERAKILARIERDNERLSRLDGHEEATIKAREELSAAQAAFNAACDAVTG</sequence>
<evidence type="ECO:0000313" key="2">
    <source>
        <dbReference type="Proteomes" id="UP000749040"/>
    </source>
</evidence>
<dbReference type="EMBL" id="JADKYB010000004">
    <property type="protein sequence ID" value="MBM9504539.1"/>
    <property type="molecule type" value="Genomic_DNA"/>
</dbReference>
<dbReference type="Proteomes" id="UP000749040">
    <property type="component" value="Unassembled WGS sequence"/>
</dbReference>
<accession>A0ABS2TMG7</accession>
<gene>
    <name evidence="1" type="ORF">ITX44_08320</name>
</gene>
<proteinExistence type="predicted"/>
<comment type="caution">
    <text evidence="1">The sequence shown here is derived from an EMBL/GenBank/DDBJ whole genome shotgun (WGS) entry which is preliminary data.</text>
</comment>
<reference evidence="1 2" key="1">
    <citation type="submission" date="2021-01" db="EMBL/GenBank/DDBJ databases">
        <title>Streptomyces acididurans sp. nov., isolated from a peat swamp forest soil.</title>
        <authorList>
            <person name="Chantavorakit T."/>
            <person name="Duangmal K."/>
        </authorList>
    </citation>
    <scope>NUCLEOTIDE SEQUENCE [LARGE SCALE GENOMIC DNA]</scope>
    <source>
        <strain evidence="1 2">KK5PA1</strain>
    </source>
</reference>
<dbReference type="RefSeq" id="WP_205356425.1">
    <property type="nucleotide sequence ID" value="NZ_JADKYB010000004.1"/>
</dbReference>
<evidence type="ECO:0000313" key="1">
    <source>
        <dbReference type="EMBL" id="MBM9504539.1"/>
    </source>
</evidence>
<keyword evidence="2" id="KW-1185">Reference proteome</keyword>
<organism evidence="1 2">
    <name type="scientific">Actinacidiphila acididurans</name>
    <dbReference type="NCBI Taxonomy" id="2784346"/>
    <lineage>
        <taxon>Bacteria</taxon>
        <taxon>Bacillati</taxon>
        <taxon>Actinomycetota</taxon>
        <taxon>Actinomycetes</taxon>
        <taxon>Kitasatosporales</taxon>
        <taxon>Streptomycetaceae</taxon>
        <taxon>Actinacidiphila</taxon>
    </lineage>
</organism>
<name>A0ABS2TMG7_9ACTN</name>
<protein>
    <submittedName>
        <fullName evidence="1">Uncharacterized protein</fullName>
    </submittedName>
</protein>